<keyword evidence="2" id="KW-1185">Reference proteome</keyword>
<organism evidence="1 2">
    <name type="scientific">Aestuariispira insulae</name>
    <dbReference type="NCBI Taxonomy" id="1461337"/>
    <lineage>
        <taxon>Bacteria</taxon>
        <taxon>Pseudomonadati</taxon>
        <taxon>Pseudomonadota</taxon>
        <taxon>Alphaproteobacteria</taxon>
        <taxon>Rhodospirillales</taxon>
        <taxon>Kiloniellaceae</taxon>
        <taxon>Aestuariispira</taxon>
    </lineage>
</organism>
<name>A0A3D9HI99_9PROT</name>
<evidence type="ECO:0000313" key="2">
    <source>
        <dbReference type="Proteomes" id="UP000256845"/>
    </source>
</evidence>
<dbReference type="Proteomes" id="UP000256845">
    <property type="component" value="Unassembled WGS sequence"/>
</dbReference>
<protein>
    <recommendedName>
        <fullName evidence="3">AsmA-like protein</fullName>
    </recommendedName>
</protein>
<reference evidence="1 2" key="1">
    <citation type="submission" date="2018-07" db="EMBL/GenBank/DDBJ databases">
        <title>Genomic Encyclopedia of Type Strains, Phase III (KMG-III): the genomes of soil and plant-associated and newly described type strains.</title>
        <authorList>
            <person name="Whitman W."/>
        </authorList>
    </citation>
    <scope>NUCLEOTIDE SEQUENCE [LARGE SCALE GENOMIC DNA]</scope>
    <source>
        <strain evidence="1 2">CECT 8488</strain>
    </source>
</reference>
<comment type="caution">
    <text evidence="1">The sequence shown here is derived from an EMBL/GenBank/DDBJ whole genome shotgun (WGS) entry which is preliminary data.</text>
</comment>
<gene>
    <name evidence="1" type="ORF">DFP90_106133</name>
</gene>
<dbReference type="AlphaFoldDB" id="A0A3D9HI99"/>
<dbReference type="EMBL" id="QRDW01000006">
    <property type="protein sequence ID" value="RED49155.1"/>
    <property type="molecule type" value="Genomic_DNA"/>
</dbReference>
<sequence length="270" mass="26870">MKKILIGLVVIVAVIAGGAYYVFSNLDKIVETAVEEAGSQVTKVDVTLDGVRLELTEGNAALNGLQVGNPDGFKTDYAMALGTVSVSVDTSSVGQDVIVVREVVVDGPAIIYELSGTDSNIAAIQKNVESFTSAMGGSGGSSAESTEEGAKVVIENLYIRNGEVAVSAGFLDGEKMGVGLPEIHLTDIGKDSGGATPAEVAAKVLDAISTAVISSVATLDLGSMVEGAGAVMEGAGDAVKGVTEGAGESVGGAVEGAADAVKGLFGGDSN</sequence>
<evidence type="ECO:0000313" key="1">
    <source>
        <dbReference type="EMBL" id="RED49155.1"/>
    </source>
</evidence>
<evidence type="ECO:0008006" key="3">
    <source>
        <dbReference type="Google" id="ProtNLM"/>
    </source>
</evidence>
<accession>A0A3D9HI99</accession>
<proteinExistence type="predicted"/>